<comment type="caution">
    <text evidence="1">The sequence shown here is derived from an EMBL/GenBank/DDBJ whole genome shotgun (WGS) entry which is preliminary data.</text>
</comment>
<dbReference type="Proteomes" id="UP000824120">
    <property type="component" value="Chromosome 12"/>
</dbReference>
<dbReference type="EMBL" id="JACXVP010000012">
    <property type="protein sequence ID" value="KAG5572551.1"/>
    <property type="molecule type" value="Genomic_DNA"/>
</dbReference>
<evidence type="ECO:0000313" key="2">
    <source>
        <dbReference type="Proteomes" id="UP000824120"/>
    </source>
</evidence>
<evidence type="ECO:0000313" key="1">
    <source>
        <dbReference type="EMBL" id="KAG5572551.1"/>
    </source>
</evidence>
<keyword evidence="2" id="KW-1185">Reference proteome</keyword>
<reference evidence="1 2" key="1">
    <citation type="submission" date="2020-09" db="EMBL/GenBank/DDBJ databases">
        <title>De no assembly of potato wild relative species, Solanum commersonii.</title>
        <authorList>
            <person name="Cho K."/>
        </authorList>
    </citation>
    <scope>NUCLEOTIDE SEQUENCE [LARGE SCALE GENOMIC DNA]</scope>
    <source>
        <strain evidence="1">LZ3.2</strain>
        <tissue evidence="1">Leaf</tissue>
    </source>
</reference>
<proteinExistence type="predicted"/>
<accession>A0A9J5WB69</accession>
<sequence>MDANPFVVIKGESPPVEPSAEKALNTTMEHVVGPPPHVEHARGYGRGVKPPTWLHDFVHKPVKQPTSCQYLM</sequence>
<gene>
    <name evidence="1" type="ORF">H5410_062317</name>
</gene>
<name>A0A9J5WB69_SOLCO</name>
<organism evidence="1 2">
    <name type="scientific">Solanum commersonii</name>
    <name type="common">Commerson's wild potato</name>
    <name type="synonym">Commerson's nightshade</name>
    <dbReference type="NCBI Taxonomy" id="4109"/>
    <lineage>
        <taxon>Eukaryota</taxon>
        <taxon>Viridiplantae</taxon>
        <taxon>Streptophyta</taxon>
        <taxon>Embryophyta</taxon>
        <taxon>Tracheophyta</taxon>
        <taxon>Spermatophyta</taxon>
        <taxon>Magnoliopsida</taxon>
        <taxon>eudicotyledons</taxon>
        <taxon>Gunneridae</taxon>
        <taxon>Pentapetalae</taxon>
        <taxon>asterids</taxon>
        <taxon>lamiids</taxon>
        <taxon>Solanales</taxon>
        <taxon>Solanaceae</taxon>
        <taxon>Solanoideae</taxon>
        <taxon>Solaneae</taxon>
        <taxon>Solanum</taxon>
    </lineage>
</organism>
<dbReference type="AlphaFoldDB" id="A0A9J5WB69"/>
<protein>
    <submittedName>
        <fullName evidence="1">Uncharacterized protein</fullName>
    </submittedName>
</protein>